<comment type="caution">
    <text evidence="2">The sequence shown here is derived from an EMBL/GenBank/DDBJ whole genome shotgun (WGS) entry which is preliminary data.</text>
</comment>
<protein>
    <submittedName>
        <fullName evidence="2">Uncharacterized protein</fullName>
    </submittedName>
</protein>
<proteinExistence type="predicted"/>
<feature type="region of interest" description="Disordered" evidence="1">
    <location>
        <begin position="1"/>
        <end position="68"/>
    </location>
</feature>
<dbReference type="GeneID" id="92099685"/>
<sequence length="154" mass="16792">MHIPRGQQFPNSIADRHCSVNQSPATRDRATAKQHDRATKPKSSISSPAERQRCQCREDVDGDTEDEYDTGLEYIAAALTGSEAAASTTNARRPSSPTESGAAARPHRAQLYDERYADRCNECRCFVSTHKIPGHSAMDASLQSAVCQNSRVAA</sequence>
<name>A0ABR1SQX5_9PEZI</name>
<dbReference type="Proteomes" id="UP001480595">
    <property type="component" value="Unassembled WGS sequence"/>
</dbReference>
<feature type="region of interest" description="Disordered" evidence="1">
    <location>
        <begin position="81"/>
        <end position="109"/>
    </location>
</feature>
<organism evidence="2 3">
    <name type="scientific">Apiospora phragmitis</name>
    <dbReference type="NCBI Taxonomy" id="2905665"/>
    <lineage>
        <taxon>Eukaryota</taxon>
        <taxon>Fungi</taxon>
        <taxon>Dikarya</taxon>
        <taxon>Ascomycota</taxon>
        <taxon>Pezizomycotina</taxon>
        <taxon>Sordariomycetes</taxon>
        <taxon>Xylariomycetidae</taxon>
        <taxon>Amphisphaeriales</taxon>
        <taxon>Apiosporaceae</taxon>
        <taxon>Apiospora</taxon>
    </lineage>
</organism>
<gene>
    <name evidence="2" type="ORF">PG994_015213</name>
</gene>
<keyword evidence="3" id="KW-1185">Reference proteome</keyword>
<feature type="compositionally biased region" description="Basic and acidic residues" evidence="1">
    <location>
        <begin position="50"/>
        <end position="59"/>
    </location>
</feature>
<accession>A0ABR1SQX5</accession>
<feature type="compositionally biased region" description="Polar residues" evidence="1">
    <location>
        <begin position="90"/>
        <end position="99"/>
    </location>
</feature>
<dbReference type="EMBL" id="JAQQWL010000018">
    <property type="protein sequence ID" value="KAK8036716.1"/>
    <property type="molecule type" value="Genomic_DNA"/>
</dbReference>
<dbReference type="RefSeq" id="XP_066707534.1">
    <property type="nucleotide sequence ID" value="XM_066866620.1"/>
</dbReference>
<reference evidence="2 3" key="1">
    <citation type="submission" date="2023-01" db="EMBL/GenBank/DDBJ databases">
        <title>Analysis of 21 Apiospora genomes using comparative genomics revels a genus with tremendous synthesis potential of carbohydrate active enzymes and secondary metabolites.</title>
        <authorList>
            <person name="Sorensen T."/>
        </authorList>
    </citation>
    <scope>NUCLEOTIDE SEQUENCE [LARGE SCALE GENOMIC DNA]</scope>
    <source>
        <strain evidence="2 3">CBS 135458</strain>
    </source>
</reference>
<evidence type="ECO:0000313" key="3">
    <source>
        <dbReference type="Proteomes" id="UP001480595"/>
    </source>
</evidence>
<evidence type="ECO:0000313" key="2">
    <source>
        <dbReference type="EMBL" id="KAK8036716.1"/>
    </source>
</evidence>
<feature type="compositionally biased region" description="Basic and acidic residues" evidence="1">
    <location>
        <begin position="26"/>
        <end position="39"/>
    </location>
</feature>
<evidence type="ECO:0000256" key="1">
    <source>
        <dbReference type="SAM" id="MobiDB-lite"/>
    </source>
</evidence>